<dbReference type="AlphaFoldDB" id="W9R7D6"/>
<proteinExistence type="predicted"/>
<name>W9R7D6_9ROSA</name>
<dbReference type="eggNOG" id="KOG0922">
    <property type="taxonomic scope" value="Eukaryota"/>
</dbReference>
<reference evidence="2" key="1">
    <citation type="submission" date="2013-01" db="EMBL/GenBank/DDBJ databases">
        <title>Draft Genome Sequence of a Mulberry Tree, Morus notabilis C.K. Schneid.</title>
        <authorList>
            <person name="He N."/>
            <person name="Zhao S."/>
        </authorList>
    </citation>
    <scope>NUCLEOTIDE SEQUENCE</scope>
</reference>
<sequence>MAATDEGLKKLEYLSLVSKVCTKLETHLGFGDKVLAEFITEMGQNCDTVDEFDAKLKENASHEKEIFISCIVRAAGVVTKDLNVANTASRSIRAGTICINCYFALRMHDQRDRHFQKIEDNLDVFAYEEHQLEDNVEEDEALLSQEMIKVRDQIVTSLMNTT</sequence>
<accession>W9R7D6</accession>
<gene>
    <name evidence="1" type="ORF">L484_015995</name>
</gene>
<evidence type="ECO:0000313" key="1">
    <source>
        <dbReference type="EMBL" id="EXB60645.1"/>
    </source>
</evidence>
<evidence type="ECO:0000313" key="2">
    <source>
        <dbReference type="Proteomes" id="UP000030645"/>
    </source>
</evidence>
<dbReference type="STRING" id="981085.W9R7D6"/>
<dbReference type="EMBL" id="KE344398">
    <property type="protein sequence ID" value="EXB60645.1"/>
    <property type="molecule type" value="Genomic_DNA"/>
</dbReference>
<organism evidence="1 2">
    <name type="scientific">Morus notabilis</name>
    <dbReference type="NCBI Taxonomy" id="981085"/>
    <lineage>
        <taxon>Eukaryota</taxon>
        <taxon>Viridiplantae</taxon>
        <taxon>Streptophyta</taxon>
        <taxon>Embryophyta</taxon>
        <taxon>Tracheophyta</taxon>
        <taxon>Spermatophyta</taxon>
        <taxon>Magnoliopsida</taxon>
        <taxon>eudicotyledons</taxon>
        <taxon>Gunneridae</taxon>
        <taxon>Pentapetalae</taxon>
        <taxon>rosids</taxon>
        <taxon>fabids</taxon>
        <taxon>Rosales</taxon>
        <taxon>Moraceae</taxon>
        <taxon>Moreae</taxon>
        <taxon>Morus</taxon>
    </lineage>
</organism>
<protein>
    <submittedName>
        <fullName evidence="1">Uncharacterized protein</fullName>
    </submittedName>
</protein>
<dbReference type="Proteomes" id="UP000030645">
    <property type="component" value="Unassembled WGS sequence"/>
</dbReference>
<keyword evidence="2" id="KW-1185">Reference proteome</keyword>